<keyword evidence="8" id="KW-0624">Polysaccharide degradation</keyword>
<keyword evidence="13" id="KW-1185">Reference proteome</keyword>
<dbReference type="PANTHER" id="PTHR31983:SF0">
    <property type="entry name" value="GLUCAN ENDO-1,3-BETA-D-GLUCOSIDASE 2"/>
    <property type="match status" value="1"/>
</dbReference>
<dbReference type="InterPro" id="IPR040720">
    <property type="entry name" value="GH81_C"/>
</dbReference>
<protein>
    <recommendedName>
        <fullName evidence="3">glucan endo-1,3-beta-D-glucosidase</fullName>
        <ecNumber evidence="3">3.2.1.39</ecNumber>
    </recommendedName>
</protein>
<dbReference type="Gene3D" id="1.10.287.1170">
    <property type="entry name" value="glycoside hydrolase family 81 endo-[beta] glucanase"/>
    <property type="match status" value="1"/>
</dbReference>
<dbReference type="GO" id="GO:0042973">
    <property type="term" value="F:glucan endo-1,3-beta-D-glucosidase activity"/>
    <property type="evidence" value="ECO:0007669"/>
    <property type="project" value="UniProtKB-EC"/>
</dbReference>
<dbReference type="InterPro" id="IPR005200">
    <property type="entry name" value="Endo-beta-glucanase"/>
</dbReference>
<dbReference type="GO" id="GO:0052861">
    <property type="term" value="F:endo-1,3(4)-beta-glucanase activity"/>
    <property type="evidence" value="ECO:0007669"/>
    <property type="project" value="InterPro"/>
</dbReference>
<evidence type="ECO:0000259" key="11">
    <source>
        <dbReference type="Pfam" id="PF17652"/>
    </source>
</evidence>
<reference evidence="12 13" key="1">
    <citation type="journal article" date="2018" name="New Phytol.">
        <title>Phylogenomics of Endogonaceae and evolution of mycorrhizas within Mucoromycota.</title>
        <authorList>
            <person name="Chang Y."/>
            <person name="Desiro A."/>
            <person name="Na H."/>
            <person name="Sandor L."/>
            <person name="Lipzen A."/>
            <person name="Clum A."/>
            <person name="Barry K."/>
            <person name="Grigoriev I.V."/>
            <person name="Martin F.M."/>
            <person name="Stajich J.E."/>
            <person name="Smith M.E."/>
            <person name="Bonito G."/>
            <person name="Spatafora J.W."/>
        </authorList>
    </citation>
    <scope>NUCLEOTIDE SEQUENCE [LARGE SCALE GENOMIC DNA]</scope>
    <source>
        <strain evidence="12 13">AD002</strain>
    </source>
</reference>
<keyword evidence="4" id="KW-0378">Hydrolase</keyword>
<organism evidence="12 13">
    <name type="scientific">Jimgerdemannia flammicorona</name>
    <dbReference type="NCBI Taxonomy" id="994334"/>
    <lineage>
        <taxon>Eukaryota</taxon>
        <taxon>Fungi</taxon>
        <taxon>Fungi incertae sedis</taxon>
        <taxon>Mucoromycota</taxon>
        <taxon>Mucoromycotina</taxon>
        <taxon>Endogonomycetes</taxon>
        <taxon>Endogonales</taxon>
        <taxon>Endogonaceae</taxon>
        <taxon>Jimgerdemannia</taxon>
    </lineage>
</organism>
<evidence type="ECO:0000256" key="3">
    <source>
        <dbReference type="ARBA" id="ARBA00012780"/>
    </source>
</evidence>
<dbReference type="GO" id="GO:0071555">
    <property type="term" value="P:cell wall organization"/>
    <property type="evidence" value="ECO:0007669"/>
    <property type="project" value="UniProtKB-KW"/>
</dbReference>
<gene>
    <name evidence="12" type="ORF">BC938DRAFT_477966</name>
</gene>
<evidence type="ECO:0000259" key="10">
    <source>
        <dbReference type="Pfam" id="PF03639"/>
    </source>
</evidence>
<evidence type="ECO:0000256" key="1">
    <source>
        <dbReference type="ARBA" id="ARBA00000382"/>
    </source>
</evidence>
<feature type="domain" description="Glycosyl hydrolase family 81 C-terminal" evidence="11">
    <location>
        <begin position="375"/>
        <end position="734"/>
    </location>
</feature>
<accession>A0A433QYN3</accession>
<evidence type="ECO:0000256" key="6">
    <source>
        <dbReference type="ARBA" id="ARBA00023295"/>
    </source>
</evidence>
<dbReference type="PROSITE" id="PS52008">
    <property type="entry name" value="GH81"/>
    <property type="match status" value="1"/>
</dbReference>
<evidence type="ECO:0000256" key="5">
    <source>
        <dbReference type="ARBA" id="ARBA00023277"/>
    </source>
</evidence>
<dbReference type="Pfam" id="PF17652">
    <property type="entry name" value="Glyco_hydro81C"/>
    <property type="match status" value="1"/>
</dbReference>
<dbReference type="Proteomes" id="UP000274822">
    <property type="component" value="Unassembled WGS sequence"/>
</dbReference>
<dbReference type="Pfam" id="PF03639">
    <property type="entry name" value="Glyco_hydro_81"/>
    <property type="match status" value="1"/>
</dbReference>
<dbReference type="Gene3D" id="2.70.98.30">
    <property type="entry name" value="Golgi alpha-mannosidase II, domain 4"/>
    <property type="match status" value="1"/>
</dbReference>
<evidence type="ECO:0000256" key="9">
    <source>
        <dbReference type="SAM" id="SignalP"/>
    </source>
</evidence>
<dbReference type="GO" id="GO:0000272">
    <property type="term" value="P:polysaccharide catabolic process"/>
    <property type="evidence" value="ECO:0007669"/>
    <property type="project" value="UniProtKB-KW"/>
</dbReference>
<proteinExistence type="inferred from homology"/>
<comment type="caution">
    <text evidence="12">The sequence shown here is derived from an EMBL/GenBank/DDBJ whole genome shotgun (WGS) entry which is preliminary data.</text>
</comment>
<dbReference type="EMBL" id="RBNJ01000303">
    <property type="protein sequence ID" value="RUS34886.1"/>
    <property type="molecule type" value="Genomic_DNA"/>
</dbReference>
<keyword evidence="7" id="KW-0961">Cell wall biogenesis/degradation</keyword>
<sequence>MLITLSSTAAGLLFVKLLTMTSASPLDSRVVSGFSPLSTAAPPFDSITHPYPPVYNSKSVSQVVPTNSWYSNLFWSSTNGLAPTFSEPYILRVFDIGYGGNPGLSIRQPWAKTIGAYGATNNIPADDAGYYINSLNVDLRATASEWGSVTPTQNVTAWDQFSATLKLSGGAGSITFPIVRGMAYVTAQYVCLTPQFFSQNAIIAINGVAVSGSVTANKFKLTFNDNPTSNYIIYVLGGSSLTLTLSGTTLTASAPFTGTLRIAKLPSASDAEFILDDRKAVYPTGGVLSAAISGTTGCYQFQWTLSCDDGKGALIYALPHHLDSFDNSSVTVTDLTLGSGTHGPMKAVISSTWKLTESPLSTTSWLPKNPVPQSSNTNTILAALQVDIASNYTSQTFLGDNYFSGKGLQKLAFLALILNRAETKLSNPTLAATALSKIKAAFLPFLNNAQPDPFRYDTLYKGTVARSGLPTSLGGTGDVNAAFGHSYYNDHHYHQGYLIVTVQFPYATAAIIKYLDPTWNTAQLEAWTEALIRDVNNPSDSDTYFPIYRNWDWFAGHSWAGGIKINGALDGKDQESISEAINFYWGAKLYALAKGNSDYANLVSLQLSIFQRAIYKYFWMLDNNAVQPAAYVKNKVVGIFFENKCDYTTYFGRYIEYIHGIQQLPMTPILGEETRTSTFVQQEWDQKLAGIIFSVTSGWQGVLYSNYAIINPAQAYYALQTAPLDDGLTRSWALYFASTRPNYNSSSANGLCGIAPGWSLLFPITLSHYPTY</sequence>
<comment type="similarity">
    <text evidence="2">Belongs to the glycosyl hydrolase 81 family.</text>
</comment>
<feature type="domain" description="Glycosyl hydrolase family 81 N-terminal" evidence="10">
    <location>
        <begin position="49"/>
        <end position="369"/>
    </location>
</feature>
<evidence type="ECO:0000256" key="2">
    <source>
        <dbReference type="ARBA" id="ARBA00010730"/>
    </source>
</evidence>
<evidence type="ECO:0000256" key="8">
    <source>
        <dbReference type="ARBA" id="ARBA00023326"/>
    </source>
</evidence>
<dbReference type="InterPro" id="IPR040451">
    <property type="entry name" value="GH81_N"/>
</dbReference>
<keyword evidence="9" id="KW-0732">Signal</keyword>
<comment type="catalytic activity">
    <reaction evidence="1">
        <text>Hydrolysis of (1-&gt;3)-beta-D-glucosidic linkages in (1-&gt;3)-beta-D-glucans.</text>
        <dbReference type="EC" id="3.2.1.39"/>
    </reaction>
</comment>
<feature type="chain" id="PRO_5019248349" description="glucan endo-1,3-beta-D-glucosidase" evidence="9">
    <location>
        <begin position="24"/>
        <end position="772"/>
    </location>
</feature>
<evidence type="ECO:0000313" key="12">
    <source>
        <dbReference type="EMBL" id="RUS34886.1"/>
    </source>
</evidence>
<feature type="signal peptide" evidence="9">
    <location>
        <begin position="1"/>
        <end position="23"/>
    </location>
</feature>
<keyword evidence="6" id="KW-0326">Glycosidase</keyword>
<dbReference type="PANTHER" id="PTHR31983">
    <property type="entry name" value="ENDO-1,3(4)-BETA-GLUCANASE 1"/>
    <property type="match status" value="1"/>
</dbReference>
<evidence type="ECO:0000256" key="4">
    <source>
        <dbReference type="ARBA" id="ARBA00022801"/>
    </source>
</evidence>
<evidence type="ECO:0000313" key="13">
    <source>
        <dbReference type="Proteomes" id="UP000274822"/>
    </source>
</evidence>
<dbReference type="Gene3D" id="1.20.5.420">
    <property type="entry name" value="Immunoglobulin FC, subunit C"/>
    <property type="match status" value="1"/>
</dbReference>
<dbReference type="AlphaFoldDB" id="A0A433QYN3"/>
<name>A0A433QYN3_9FUNG</name>
<evidence type="ECO:0000256" key="7">
    <source>
        <dbReference type="ARBA" id="ARBA00023316"/>
    </source>
</evidence>
<dbReference type="EC" id="3.2.1.39" evidence="3"/>
<keyword evidence="5" id="KW-0119">Carbohydrate metabolism</keyword>